<keyword evidence="4 7" id="KW-0067">ATP-binding</keyword>
<dbReference type="PRINTS" id="PR01041">
    <property type="entry name" value="TRNASYNTHMET"/>
</dbReference>
<dbReference type="CDD" id="cd07957">
    <property type="entry name" value="Anticodon_Ia_Met"/>
    <property type="match status" value="1"/>
</dbReference>
<evidence type="ECO:0000256" key="1">
    <source>
        <dbReference type="ARBA" id="ARBA00003314"/>
    </source>
</evidence>
<dbReference type="Pfam" id="PF19303">
    <property type="entry name" value="Anticodon_3"/>
    <property type="match status" value="1"/>
</dbReference>
<evidence type="ECO:0000256" key="6">
    <source>
        <dbReference type="ARBA" id="ARBA00023146"/>
    </source>
</evidence>
<dbReference type="CDD" id="cd00814">
    <property type="entry name" value="MetRS_core"/>
    <property type="match status" value="1"/>
</dbReference>
<dbReference type="EC" id="6.1.1.10" evidence="7"/>
<feature type="domain" description="Methionyl/Leucyl tRNA synthetase" evidence="8">
    <location>
        <begin position="11"/>
        <end position="151"/>
    </location>
</feature>
<dbReference type="NCBIfam" id="TIGR00398">
    <property type="entry name" value="metG"/>
    <property type="match status" value="1"/>
</dbReference>
<dbReference type="InterPro" id="IPR033911">
    <property type="entry name" value="MetRS_core"/>
</dbReference>
<evidence type="ECO:0000259" key="8">
    <source>
        <dbReference type="Pfam" id="PF09334"/>
    </source>
</evidence>
<dbReference type="InterPro" id="IPR041872">
    <property type="entry name" value="Anticodon_Met"/>
</dbReference>
<dbReference type="EMBL" id="JAOEGN010000002">
    <property type="protein sequence ID" value="MCU0104301.1"/>
    <property type="molecule type" value="Genomic_DNA"/>
</dbReference>
<comment type="function">
    <text evidence="1 7">Is required not only for elongation of protein synthesis but also for the initiation of all mRNA translation through initiator tRNA(fMet) aminoacylation.</text>
</comment>
<comment type="catalytic activity">
    <reaction evidence="7">
        <text>tRNA(Met) + L-methionine + ATP = L-methionyl-tRNA(Met) + AMP + diphosphate</text>
        <dbReference type="Rhea" id="RHEA:13481"/>
        <dbReference type="Rhea" id="RHEA-COMP:9667"/>
        <dbReference type="Rhea" id="RHEA-COMP:9698"/>
        <dbReference type="ChEBI" id="CHEBI:30616"/>
        <dbReference type="ChEBI" id="CHEBI:33019"/>
        <dbReference type="ChEBI" id="CHEBI:57844"/>
        <dbReference type="ChEBI" id="CHEBI:78442"/>
        <dbReference type="ChEBI" id="CHEBI:78530"/>
        <dbReference type="ChEBI" id="CHEBI:456215"/>
        <dbReference type="EC" id="6.1.1.10"/>
    </reaction>
</comment>
<dbReference type="PANTHER" id="PTHR43326">
    <property type="entry name" value="METHIONYL-TRNA SYNTHETASE"/>
    <property type="match status" value="1"/>
</dbReference>
<keyword evidence="7" id="KW-0963">Cytoplasm</keyword>
<evidence type="ECO:0000256" key="3">
    <source>
        <dbReference type="ARBA" id="ARBA00022741"/>
    </source>
</evidence>
<keyword evidence="11" id="KW-1185">Reference proteome</keyword>
<comment type="subcellular location">
    <subcellularLocation>
        <location evidence="7">Cytoplasm</location>
    </subcellularLocation>
</comment>
<feature type="short sequence motif" description="'HIGH' region" evidence="7">
    <location>
        <begin position="17"/>
        <end position="27"/>
    </location>
</feature>
<dbReference type="Gene3D" id="2.170.220.10">
    <property type="match status" value="1"/>
</dbReference>
<comment type="subunit">
    <text evidence="7">Monomer.</text>
</comment>
<dbReference type="RefSeq" id="WP_262095525.1">
    <property type="nucleotide sequence ID" value="NZ_JAOEGN010000002.1"/>
</dbReference>
<keyword evidence="3 7" id="KW-0547">Nucleotide-binding</keyword>
<dbReference type="Gene3D" id="3.40.50.620">
    <property type="entry name" value="HUPs"/>
    <property type="match status" value="1"/>
</dbReference>
<keyword evidence="5 7" id="KW-0648">Protein biosynthesis</keyword>
<evidence type="ECO:0000256" key="2">
    <source>
        <dbReference type="ARBA" id="ARBA00022598"/>
    </source>
</evidence>
<keyword evidence="2 7" id="KW-0436">Ligase</keyword>
<dbReference type="GO" id="GO:0004825">
    <property type="term" value="F:methionine-tRNA ligase activity"/>
    <property type="evidence" value="ECO:0007669"/>
    <property type="project" value="UniProtKB-EC"/>
</dbReference>
<evidence type="ECO:0000256" key="7">
    <source>
        <dbReference type="HAMAP-Rule" id="MF_01228"/>
    </source>
</evidence>
<reference evidence="11" key="1">
    <citation type="submission" date="2023-07" db="EMBL/GenBank/DDBJ databases">
        <title>Novel Mycoplasma species identified in domestic and wild animals.</title>
        <authorList>
            <person name="Volokhov D.V."/>
            <person name="Furtak V.A."/>
            <person name="Zagorodnyaya T.A."/>
        </authorList>
    </citation>
    <scope>NUCLEOTIDE SEQUENCE [LARGE SCALE GENOMIC DNA]</scope>
    <source>
        <strain evidence="11">92-19</strain>
    </source>
</reference>
<sequence>MEVNKMKKPFYISTAIAYASAIPHVGNVYEAILADAIARFKHLDGYDVYFQTGTDEHGQKIESRAALKGIDPQAYTDYISGEIKRIYASVGVEYDHFIRTTDKNHHKVVQAIFKKLYDQGDIYLGKYAGWYSVAEESFISEKDIVDGKGPNGDTLVWTEEETFFFDLKKYQTRLVEYIQTHPEFISPESRKNEMLNNFLSEPLQDLSVSRTSFKWGIPTFDPKHVIYVWIDALTNYISGLDLDETLTPSEKFKKYWPADIHLIGKDILRFHTIYWPIMLMALGLELPKTVFGHPWVLIDKSKMSKSLGNTLYVDDILKHFKKDTLRYYVLHEIPFAADGNLTYELLIERNNTDLANTLGNLVNRTIGMANKYRGGLVVKANTQKNYEISLVEATKSLLANVRAKMDEYRVADAIEEIMKVLRLANKFIDVTEPWKLFKDESAQAELNGVLYELIETIRITAVLLKAFIPDTANEILRQIHTNQTTFDSIQDFGGFEDHTQLNAPVVLFERYNPEEKLEEILKG</sequence>
<keyword evidence="6 7" id="KW-0030">Aminoacyl-tRNA synthetase</keyword>
<feature type="short sequence motif" description="'KMSKS' region" evidence="7">
    <location>
        <begin position="302"/>
        <end position="306"/>
    </location>
</feature>
<dbReference type="Pfam" id="PF09334">
    <property type="entry name" value="tRNA-synt_1g"/>
    <property type="match status" value="2"/>
</dbReference>
<dbReference type="Proteomes" id="UP001209076">
    <property type="component" value="Unassembled WGS sequence"/>
</dbReference>
<protein>
    <recommendedName>
        <fullName evidence="7">Methionine--tRNA ligase</fullName>
        <ecNumber evidence="7">6.1.1.10</ecNumber>
    </recommendedName>
    <alternativeName>
        <fullName evidence="7">Methionyl-tRNA synthetase</fullName>
        <shortName evidence="7">MetRS</shortName>
    </alternativeName>
</protein>
<comment type="caution">
    <text evidence="7">Lacks conserved residue(s) required for the propagation of feature annotation.</text>
</comment>
<dbReference type="InterPro" id="IPR014729">
    <property type="entry name" value="Rossmann-like_a/b/a_fold"/>
</dbReference>
<evidence type="ECO:0000256" key="5">
    <source>
        <dbReference type="ARBA" id="ARBA00022917"/>
    </source>
</evidence>
<feature type="domain" description="Methionyl-tRNA synthetase anticodon-binding" evidence="9">
    <location>
        <begin position="381"/>
        <end position="515"/>
    </location>
</feature>
<evidence type="ECO:0000313" key="11">
    <source>
        <dbReference type="Proteomes" id="UP001209076"/>
    </source>
</evidence>
<accession>A0ABT2PTM9</accession>
<dbReference type="InterPro" id="IPR015413">
    <property type="entry name" value="Methionyl/Leucyl_tRNA_Synth"/>
</dbReference>
<comment type="caution">
    <text evidence="10">The sequence shown here is derived from an EMBL/GenBank/DDBJ whole genome shotgun (WGS) entry which is preliminary data.</text>
</comment>
<name>A0ABT2PTM9_9MOLU</name>
<dbReference type="SUPFAM" id="SSF52374">
    <property type="entry name" value="Nucleotidylyl transferase"/>
    <property type="match status" value="1"/>
</dbReference>
<comment type="similarity">
    <text evidence="7">Belongs to the class-I aminoacyl-tRNA synthetase family. MetG type 2B subfamily.</text>
</comment>
<dbReference type="Gene3D" id="1.10.730.10">
    <property type="entry name" value="Isoleucyl-tRNA Synthetase, Domain 1"/>
    <property type="match status" value="1"/>
</dbReference>
<dbReference type="HAMAP" id="MF_01228">
    <property type="entry name" value="Met_tRNA_synth_type2"/>
    <property type="match status" value="1"/>
</dbReference>
<feature type="domain" description="Methionyl/Leucyl tRNA synthetase" evidence="8">
    <location>
        <begin position="153"/>
        <end position="365"/>
    </location>
</feature>
<dbReference type="PANTHER" id="PTHR43326:SF1">
    <property type="entry name" value="METHIONINE--TRNA LIGASE, MITOCHONDRIAL"/>
    <property type="match status" value="1"/>
</dbReference>
<evidence type="ECO:0000259" key="9">
    <source>
        <dbReference type="Pfam" id="PF19303"/>
    </source>
</evidence>
<gene>
    <name evidence="7 10" type="primary">metG</name>
    <name evidence="10" type="ORF">N7603_01370</name>
</gene>
<dbReference type="InterPro" id="IPR014758">
    <property type="entry name" value="Met-tRNA_synth"/>
</dbReference>
<organism evidence="10 11">
    <name type="scientific">Paracholeplasma vituli</name>
    <dbReference type="NCBI Taxonomy" id="69473"/>
    <lineage>
        <taxon>Bacteria</taxon>
        <taxon>Bacillati</taxon>
        <taxon>Mycoplasmatota</taxon>
        <taxon>Mollicutes</taxon>
        <taxon>Acholeplasmatales</taxon>
        <taxon>Acholeplasmataceae</taxon>
        <taxon>Paracholeplasma</taxon>
    </lineage>
</organism>
<dbReference type="InterPro" id="IPR023457">
    <property type="entry name" value="Met-tRNA_synth_2"/>
</dbReference>
<dbReference type="InterPro" id="IPR009080">
    <property type="entry name" value="tRNAsynth_Ia_anticodon-bd"/>
</dbReference>
<evidence type="ECO:0000256" key="4">
    <source>
        <dbReference type="ARBA" id="ARBA00022840"/>
    </source>
</evidence>
<evidence type="ECO:0000313" key="10">
    <source>
        <dbReference type="EMBL" id="MCU0104301.1"/>
    </source>
</evidence>
<dbReference type="NCBIfam" id="NF008900">
    <property type="entry name" value="PRK12267.1"/>
    <property type="match status" value="1"/>
</dbReference>
<proteinExistence type="inferred from homology"/>
<dbReference type="SUPFAM" id="SSF47323">
    <property type="entry name" value="Anticodon-binding domain of a subclass of class I aminoacyl-tRNA synthetases"/>
    <property type="match status" value="1"/>
</dbReference>